<name>A0ABT8X2G9_9FLAO</name>
<dbReference type="Pfam" id="PF00583">
    <property type="entry name" value="Acetyltransf_1"/>
    <property type="match status" value="1"/>
</dbReference>
<dbReference type="PROSITE" id="PS51186">
    <property type="entry name" value="GNAT"/>
    <property type="match status" value="1"/>
</dbReference>
<feature type="domain" description="N-acetyltransferase" evidence="1">
    <location>
        <begin position="4"/>
        <end position="184"/>
    </location>
</feature>
<comment type="caution">
    <text evidence="2">The sequence shown here is derived from an EMBL/GenBank/DDBJ whole genome shotgun (WGS) entry which is preliminary data.</text>
</comment>
<dbReference type="SUPFAM" id="SSF55729">
    <property type="entry name" value="Acyl-CoA N-acyltransferases (Nat)"/>
    <property type="match status" value="1"/>
</dbReference>
<dbReference type="InterPro" id="IPR016181">
    <property type="entry name" value="Acyl_CoA_acyltransferase"/>
</dbReference>
<proteinExistence type="predicted"/>
<keyword evidence="2" id="KW-0012">Acyltransferase</keyword>
<sequence>MTQIVYKRAETEEELQQILDLQSINVKILLSNEIMKAEGFVSVKHTYDVLKRMNDACPHIIATYKGNVVGYALCMLNAFRNDVPALIPMFEYMDGIIASKNLSELRYLIVGQICIDKAYRKQGIFKGLYHYFKDELKSDFDAVITEVNSKNNRSSGAHRAVGFEILDVHTEAGEEWELMIWKWV</sequence>
<keyword evidence="3" id="KW-1185">Reference proteome</keyword>
<protein>
    <submittedName>
        <fullName evidence="2">GNAT family N-acetyltransferase</fullName>
        <ecNumber evidence="2">2.3.1.-</ecNumber>
    </submittedName>
</protein>
<dbReference type="Gene3D" id="3.40.630.30">
    <property type="match status" value="1"/>
</dbReference>
<accession>A0ABT8X2G9</accession>
<dbReference type="EC" id="2.3.1.-" evidence="2"/>
<evidence type="ECO:0000259" key="1">
    <source>
        <dbReference type="PROSITE" id="PS51186"/>
    </source>
</evidence>
<dbReference type="EMBL" id="JAUOEM010000004">
    <property type="protein sequence ID" value="MDO5988151.1"/>
    <property type="molecule type" value="Genomic_DNA"/>
</dbReference>
<dbReference type="RefSeq" id="WP_303282754.1">
    <property type="nucleotide sequence ID" value="NZ_BAABCZ010000009.1"/>
</dbReference>
<dbReference type="Proteomes" id="UP001176891">
    <property type="component" value="Unassembled WGS sequence"/>
</dbReference>
<evidence type="ECO:0000313" key="2">
    <source>
        <dbReference type="EMBL" id="MDO5988151.1"/>
    </source>
</evidence>
<dbReference type="GO" id="GO:0016746">
    <property type="term" value="F:acyltransferase activity"/>
    <property type="evidence" value="ECO:0007669"/>
    <property type="project" value="UniProtKB-KW"/>
</dbReference>
<gene>
    <name evidence="2" type="ORF">Q4Q39_12120</name>
</gene>
<keyword evidence="2" id="KW-0808">Transferase</keyword>
<evidence type="ECO:0000313" key="3">
    <source>
        <dbReference type="Proteomes" id="UP001176891"/>
    </source>
</evidence>
<organism evidence="2 3">
    <name type="scientific">Flavivirga amylovorans</name>
    <dbReference type="NCBI Taxonomy" id="870486"/>
    <lineage>
        <taxon>Bacteria</taxon>
        <taxon>Pseudomonadati</taxon>
        <taxon>Bacteroidota</taxon>
        <taxon>Flavobacteriia</taxon>
        <taxon>Flavobacteriales</taxon>
        <taxon>Flavobacteriaceae</taxon>
        <taxon>Flavivirga</taxon>
    </lineage>
</organism>
<dbReference type="InterPro" id="IPR000182">
    <property type="entry name" value="GNAT_dom"/>
</dbReference>
<reference evidence="2" key="1">
    <citation type="submission" date="2023-07" db="EMBL/GenBank/DDBJ databases">
        <title>Two novel species in the genus Flavivirga.</title>
        <authorList>
            <person name="Kwon K."/>
        </authorList>
    </citation>
    <scope>NUCLEOTIDE SEQUENCE</scope>
    <source>
        <strain evidence="2">KACC 14157</strain>
    </source>
</reference>